<proteinExistence type="predicted"/>
<dbReference type="GO" id="GO:0008610">
    <property type="term" value="P:lipid biosynthetic process"/>
    <property type="evidence" value="ECO:0007669"/>
    <property type="project" value="UniProtKB-ARBA"/>
</dbReference>
<evidence type="ECO:0000259" key="1">
    <source>
        <dbReference type="Pfam" id="PF00668"/>
    </source>
</evidence>
<gene>
    <name evidence="2" type="ORF">SAMN05421782_11152</name>
</gene>
<dbReference type="Pfam" id="PF00668">
    <property type="entry name" value="Condensation"/>
    <property type="match status" value="1"/>
</dbReference>
<dbReference type="PANTHER" id="PTHR28037:SF1">
    <property type="entry name" value="ALCOHOL O-ACETYLTRANSFERASE 1-RELATED"/>
    <property type="match status" value="1"/>
</dbReference>
<feature type="domain" description="Condensation" evidence="1">
    <location>
        <begin position="22"/>
        <end position="273"/>
    </location>
</feature>
<sequence length="428" mass="48439">MTKITSYLAEPSDVKHFISAENKKNDHHLHTVLTFDNHLNISTLKKAVILSTQKLPLLLCYFKETKKGAFWQESVFSADDLVDIIETSVPEQEVNQAIVKKLSTENGPQIRLTIVRTKASDQLVIVMNHMLADGAGFKEYLYLLSDLYSKSLDNPGYQVKLIPGSRSLKLVFDQFSSKQKQAILTKKKDQLPIQNPILPLQGDLNNPKIIWTKISKQKFASFINYAKKHEATVNDALFAAMALTIHQVTYQTAMSIDCPVDLRKYLLKDTVPGITNLTANITCHITKNDNLTSFESTLQIVKKSLQPQKNSLDALRIYYLLEIIFKKKPYIVAKKASEKLYSIPKISFTNIGIINEEKLIFQGSILKDCFICGSLKYAPFFQVAATTFRGELTLSTNLHGTKQDHTWQAEFLNKMLQQFPDNSKGARS</sequence>
<dbReference type="Gene3D" id="3.30.559.10">
    <property type="entry name" value="Chloramphenicol acetyltransferase-like domain"/>
    <property type="match status" value="1"/>
</dbReference>
<name>A0AAX2DSL8_LISIV</name>
<evidence type="ECO:0000313" key="2">
    <source>
        <dbReference type="EMBL" id="SDX12372.1"/>
    </source>
</evidence>
<dbReference type="Proteomes" id="UP000183610">
    <property type="component" value="Unassembled WGS sequence"/>
</dbReference>
<dbReference type="InterPro" id="IPR001242">
    <property type="entry name" value="Condensation_dom"/>
</dbReference>
<accession>A0AAX2DSL8</accession>
<dbReference type="InterPro" id="IPR023213">
    <property type="entry name" value="CAT-like_dom_sf"/>
</dbReference>
<comment type="caution">
    <text evidence="2">The sequence shown here is derived from an EMBL/GenBank/DDBJ whole genome shotgun (WGS) entry which is preliminary data.</text>
</comment>
<evidence type="ECO:0000313" key="3">
    <source>
        <dbReference type="Proteomes" id="UP000183610"/>
    </source>
</evidence>
<reference evidence="2 3" key="1">
    <citation type="submission" date="2016-10" db="EMBL/GenBank/DDBJ databases">
        <authorList>
            <person name="Varghese N."/>
            <person name="Submissions S."/>
        </authorList>
    </citation>
    <scope>NUCLEOTIDE SEQUENCE [LARGE SCALE GENOMIC DNA]</scope>
    <source>
        <strain evidence="2 3">ATCC 49954</strain>
    </source>
</reference>
<protein>
    <submittedName>
        <fullName evidence="2">Uncharacterized protein, contains a NRPS condensation (Elongation) domain</fullName>
    </submittedName>
</protein>
<dbReference type="Gene3D" id="3.30.559.30">
    <property type="entry name" value="Nonribosomal peptide synthetase, condensation domain"/>
    <property type="match status" value="1"/>
</dbReference>
<dbReference type="SUPFAM" id="SSF52777">
    <property type="entry name" value="CoA-dependent acyltransferases"/>
    <property type="match status" value="2"/>
</dbReference>
<dbReference type="RefSeq" id="WP_003718539.1">
    <property type="nucleotide sequence ID" value="NZ_FNMX01000011.1"/>
</dbReference>
<dbReference type="PANTHER" id="PTHR28037">
    <property type="entry name" value="ALCOHOL O-ACETYLTRANSFERASE 1-RELATED"/>
    <property type="match status" value="1"/>
</dbReference>
<dbReference type="AlphaFoldDB" id="A0AAX2DSL8"/>
<organism evidence="2 3">
    <name type="scientific">Listeria ivanovii</name>
    <dbReference type="NCBI Taxonomy" id="1638"/>
    <lineage>
        <taxon>Bacteria</taxon>
        <taxon>Bacillati</taxon>
        <taxon>Bacillota</taxon>
        <taxon>Bacilli</taxon>
        <taxon>Bacillales</taxon>
        <taxon>Listeriaceae</taxon>
        <taxon>Listeria</taxon>
    </lineage>
</organism>
<dbReference type="EMBL" id="FNMX01000011">
    <property type="protein sequence ID" value="SDX12372.1"/>
    <property type="molecule type" value="Genomic_DNA"/>
</dbReference>
<dbReference type="InterPro" id="IPR052058">
    <property type="entry name" value="Alcohol_O-acetyltransferase"/>
</dbReference>
<dbReference type="GO" id="GO:0003824">
    <property type="term" value="F:catalytic activity"/>
    <property type="evidence" value="ECO:0007669"/>
    <property type="project" value="InterPro"/>
</dbReference>